<feature type="compositionally biased region" description="Low complexity" evidence="2">
    <location>
        <begin position="529"/>
        <end position="542"/>
    </location>
</feature>
<sequence>SYFEKMDWFDDDFNWDFKLLDLPTSEFITSAEECELYESNSLWLEQPSSPKYQIRHHDCMWSGTCVDQSHPGKLKQQQQMTTTTSNGQNTKQTELTQHNNQQKSTGSITNNSNQTAISIQQKLSTVKAQQIPAGRSLLINPRIKQQQLQSLQHKLPNVTTADFLKERDSMPQLIARPDTPLSLDDDPPEFKHNIDLATCTIGSNKLSLIGGGGSNSNHYNSHSNNSRNNYNEDASSRRIINMLKEHLEETENDSLHKIPSYISSCGDTNSGSLTDLLKDLKYLSDYEEMDDEDNDEIDSEAESSCSSSSSNGDASSSCSNSLSNHQNNNLSSNSTNNNNNTVTHEYQGTHVGDHSYTRPKNRFMFNDLGVQTPSDSEEEIDVVTIGDKNLPTNPTARDRRALQTTVAHKIRKNSRTSLQQRRRCSDEDDYQTSNPSSTIPTPTKYFGNNSNNSYLLSPNYITPSSSSSISGANTPLPLTSGSHQQTTTSATSISRKRTYKTQPSTTTTTDKKNRGKKQRTPAKKPIAANNNVSNHNNNNNNNGSDDSEEAETLEKRNLHNDMERQRRIGLKNLFEELKRQIPSIRDKERAPKVNILREAALLCTKLNREQEQIQALKKQQSKLYARVRQLRQSLHTQRRTVD</sequence>
<feature type="compositionally biased region" description="Low complexity" evidence="2">
    <location>
        <begin position="432"/>
        <end position="445"/>
    </location>
</feature>
<feature type="coiled-coil region" evidence="1">
    <location>
        <begin position="599"/>
        <end position="633"/>
    </location>
</feature>
<evidence type="ECO:0000256" key="1">
    <source>
        <dbReference type="SAM" id="Coils"/>
    </source>
</evidence>
<organism evidence="4">
    <name type="scientific">Corethrella appendiculata</name>
    <dbReference type="NCBI Taxonomy" id="1370023"/>
    <lineage>
        <taxon>Eukaryota</taxon>
        <taxon>Metazoa</taxon>
        <taxon>Ecdysozoa</taxon>
        <taxon>Arthropoda</taxon>
        <taxon>Hexapoda</taxon>
        <taxon>Insecta</taxon>
        <taxon>Pterygota</taxon>
        <taxon>Neoptera</taxon>
        <taxon>Endopterygota</taxon>
        <taxon>Diptera</taxon>
        <taxon>Nematocera</taxon>
        <taxon>Culicoidea</taxon>
        <taxon>Chaoboridae</taxon>
        <taxon>Corethrella</taxon>
    </lineage>
</organism>
<dbReference type="InterPro" id="IPR011598">
    <property type="entry name" value="bHLH_dom"/>
</dbReference>
<evidence type="ECO:0000256" key="2">
    <source>
        <dbReference type="SAM" id="MobiDB-lite"/>
    </source>
</evidence>
<feature type="non-terminal residue" evidence="4">
    <location>
        <position position="1"/>
    </location>
</feature>
<feature type="region of interest" description="Disordered" evidence="2">
    <location>
        <begin position="289"/>
        <end position="358"/>
    </location>
</feature>
<accession>U5EWZ3</accession>
<dbReference type="GO" id="GO:0046983">
    <property type="term" value="F:protein dimerization activity"/>
    <property type="evidence" value="ECO:0007669"/>
    <property type="project" value="InterPro"/>
</dbReference>
<dbReference type="Pfam" id="PF00010">
    <property type="entry name" value="HLH"/>
    <property type="match status" value="1"/>
</dbReference>
<proteinExistence type="evidence at transcript level"/>
<dbReference type="PROSITE" id="PS50888">
    <property type="entry name" value="BHLH"/>
    <property type="match status" value="1"/>
</dbReference>
<feature type="compositionally biased region" description="Polar residues" evidence="2">
    <location>
        <begin position="471"/>
        <end position="493"/>
    </location>
</feature>
<feature type="compositionally biased region" description="Acidic residues" evidence="2">
    <location>
        <begin position="289"/>
        <end position="301"/>
    </location>
</feature>
<dbReference type="AlphaFoldDB" id="U5EWZ3"/>
<evidence type="ECO:0000259" key="3">
    <source>
        <dbReference type="PROSITE" id="PS50888"/>
    </source>
</evidence>
<reference evidence="4" key="1">
    <citation type="journal article" date="2014" name="Insect Biochem. Mol. Biol.">
        <title>An insight into the sialome of the frog biting fly, Corethrella appendiculata.</title>
        <authorList>
            <person name="Ribeiro J.M.C."/>
            <person name="Chagas A.C."/>
            <person name="Pham V.M."/>
            <person name="Lounibos L.P."/>
            <person name="Calvo E."/>
        </authorList>
    </citation>
    <scope>NUCLEOTIDE SEQUENCE</scope>
    <source>
        <tissue evidence="4">Salivary glands</tissue>
    </source>
</reference>
<feature type="compositionally biased region" description="Low complexity" evidence="2">
    <location>
        <begin position="75"/>
        <end position="90"/>
    </location>
</feature>
<dbReference type="InterPro" id="IPR050433">
    <property type="entry name" value="Myc_transcription_factors"/>
</dbReference>
<feature type="compositionally biased region" description="Low complexity" evidence="2">
    <location>
        <begin position="302"/>
        <end position="341"/>
    </location>
</feature>
<name>U5EWZ3_9DIPT</name>
<feature type="region of interest" description="Disordered" evidence="2">
    <location>
        <begin position="463"/>
        <end position="560"/>
    </location>
</feature>
<dbReference type="SMART" id="SM00353">
    <property type="entry name" value="HLH"/>
    <property type="match status" value="1"/>
</dbReference>
<dbReference type="InterPro" id="IPR036638">
    <property type="entry name" value="HLH_DNA-bd_sf"/>
</dbReference>
<dbReference type="SUPFAM" id="SSF47459">
    <property type="entry name" value="HLH, helix-loop-helix DNA-binding domain"/>
    <property type="match status" value="1"/>
</dbReference>
<evidence type="ECO:0000313" key="4">
    <source>
        <dbReference type="EMBL" id="JAB58670.1"/>
    </source>
</evidence>
<protein>
    <submittedName>
        <fullName evidence="4">Putative diminutive</fullName>
    </submittedName>
</protein>
<feature type="region of interest" description="Disordered" evidence="2">
    <location>
        <begin position="406"/>
        <end position="445"/>
    </location>
</feature>
<feature type="region of interest" description="Disordered" evidence="2">
    <location>
        <begin position="70"/>
        <end position="90"/>
    </location>
</feature>
<dbReference type="Gene3D" id="4.10.280.10">
    <property type="entry name" value="Helix-loop-helix DNA-binding domain"/>
    <property type="match status" value="1"/>
</dbReference>
<keyword evidence="1" id="KW-0175">Coiled coil</keyword>
<dbReference type="CDD" id="cd11400">
    <property type="entry name" value="bHLHzip_Myc"/>
    <property type="match status" value="1"/>
</dbReference>
<feature type="compositionally biased region" description="Basic residues" evidence="2">
    <location>
        <begin position="513"/>
        <end position="522"/>
    </location>
</feature>
<dbReference type="EMBL" id="GANO01001201">
    <property type="protein sequence ID" value="JAB58670.1"/>
    <property type="molecule type" value="mRNA"/>
</dbReference>
<dbReference type="PANTHER" id="PTHR45851">
    <property type="entry name" value="MYC PROTO-ONCOGENE"/>
    <property type="match status" value="1"/>
</dbReference>
<feature type="domain" description="BHLH" evidence="3">
    <location>
        <begin position="554"/>
        <end position="606"/>
    </location>
</feature>